<evidence type="ECO:0000256" key="1">
    <source>
        <dbReference type="ARBA" id="ARBA00008535"/>
    </source>
</evidence>
<dbReference type="Ensembl" id="ENSDCDT00010055272.1">
    <property type="protein sequence ID" value="ENSDCDP00010045119.1"/>
    <property type="gene ID" value="ENSDCDG00010027835.1"/>
</dbReference>
<evidence type="ECO:0000259" key="5">
    <source>
        <dbReference type="PROSITE" id="PS51720"/>
    </source>
</evidence>
<dbReference type="FunFam" id="3.40.50.300:FF:000366">
    <property type="entry name" value="GTPase, IMAP family member 2"/>
    <property type="match status" value="1"/>
</dbReference>
<dbReference type="PANTHER" id="PTHR10903:SF62">
    <property type="entry name" value="GTPASE IMAP FAMILY MEMBER 4-LIKE-RELATED"/>
    <property type="match status" value="1"/>
</dbReference>
<dbReference type="PANTHER" id="PTHR10903">
    <property type="entry name" value="GTPASE, IMAP FAMILY MEMBER-RELATED"/>
    <property type="match status" value="1"/>
</dbReference>
<evidence type="ECO:0000256" key="3">
    <source>
        <dbReference type="ARBA" id="ARBA00023134"/>
    </source>
</evidence>
<dbReference type="CDD" id="cd01852">
    <property type="entry name" value="AIG1"/>
    <property type="match status" value="1"/>
</dbReference>
<reference evidence="6" key="2">
    <citation type="submission" date="2025-08" db="UniProtKB">
        <authorList>
            <consortium name="Ensembl"/>
        </authorList>
    </citation>
    <scope>IDENTIFICATION</scope>
</reference>
<dbReference type="InterPro" id="IPR006703">
    <property type="entry name" value="G_AIG1"/>
</dbReference>
<dbReference type="Proteomes" id="UP000694580">
    <property type="component" value="Chromosome 1"/>
</dbReference>
<keyword evidence="4" id="KW-0732">Signal</keyword>
<reference evidence="6" key="3">
    <citation type="submission" date="2025-09" db="UniProtKB">
        <authorList>
            <consortium name="Ensembl"/>
        </authorList>
    </citation>
    <scope>IDENTIFICATION</scope>
</reference>
<dbReference type="GO" id="GO:0005525">
    <property type="term" value="F:GTP binding"/>
    <property type="evidence" value="ECO:0007669"/>
    <property type="project" value="UniProtKB-KW"/>
</dbReference>
<dbReference type="Gene3D" id="3.40.50.300">
    <property type="entry name" value="P-loop containing nucleotide triphosphate hydrolases"/>
    <property type="match status" value="1"/>
</dbReference>
<organism evidence="6 7">
    <name type="scientific">Denticeps clupeoides</name>
    <name type="common">denticle herring</name>
    <dbReference type="NCBI Taxonomy" id="299321"/>
    <lineage>
        <taxon>Eukaryota</taxon>
        <taxon>Metazoa</taxon>
        <taxon>Chordata</taxon>
        <taxon>Craniata</taxon>
        <taxon>Vertebrata</taxon>
        <taxon>Euteleostomi</taxon>
        <taxon>Actinopterygii</taxon>
        <taxon>Neopterygii</taxon>
        <taxon>Teleostei</taxon>
        <taxon>Clupei</taxon>
        <taxon>Clupeiformes</taxon>
        <taxon>Denticipitoidei</taxon>
        <taxon>Denticipitidae</taxon>
        <taxon>Denticeps</taxon>
    </lineage>
</organism>
<dbReference type="SUPFAM" id="SSF52540">
    <property type="entry name" value="P-loop containing nucleoside triphosphate hydrolases"/>
    <property type="match status" value="1"/>
</dbReference>
<protein>
    <recommendedName>
        <fullName evidence="5">AIG1-type G domain-containing protein</fullName>
    </recommendedName>
</protein>
<evidence type="ECO:0000313" key="6">
    <source>
        <dbReference type="Ensembl" id="ENSDCDP00010045119.1"/>
    </source>
</evidence>
<dbReference type="Pfam" id="PF04548">
    <property type="entry name" value="AIG1"/>
    <property type="match status" value="1"/>
</dbReference>
<name>A0AAY4DIY0_9TELE</name>
<feature type="signal peptide" evidence="4">
    <location>
        <begin position="1"/>
        <end position="18"/>
    </location>
</feature>
<reference evidence="6 7" key="1">
    <citation type="submission" date="2020-06" db="EMBL/GenBank/DDBJ databases">
        <authorList>
            <consortium name="Wellcome Sanger Institute Data Sharing"/>
        </authorList>
    </citation>
    <scope>NUCLEOTIDE SEQUENCE [LARGE SCALE GENOMIC DNA]</scope>
</reference>
<dbReference type="AlphaFoldDB" id="A0AAY4DIY0"/>
<evidence type="ECO:0000256" key="2">
    <source>
        <dbReference type="ARBA" id="ARBA00022741"/>
    </source>
</evidence>
<feature type="domain" description="AIG1-type G" evidence="5">
    <location>
        <begin position="24"/>
        <end position="235"/>
    </location>
</feature>
<accession>A0AAY4DIY0</accession>
<evidence type="ECO:0000313" key="7">
    <source>
        <dbReference type="Proteomes" id="UP000694580"/>
    </source>
</evidence>
<dbReference type="InterPro" id="IPR045058">
    <property type="entry name" value="GIMA/IAN/Toc"/>
</dbReference>
<feature type="chain" id="PRO_5044348580" description="AIG1-type G domain-containing protein" evidence="4">
    <location>
        <begin position="19"/>
        <end position="327"/>
    </location>
</feature>
<sequence>MTMTSLPAVIMSLNLCLSVSCLLAEERRIVLLGKTGQGKRSTGNTILGKDTKLGFTVKGGPSSANHGTQIKQEKINGKVISVIDTPGFFDTHLPDEELKYEIMKCMTECSAGLHAFIIVLKVDRYTKQEIEVVKMITKSFGENALKYSLVLFTHGDQLDEDQTIDDFVEENNELKMLVQKCGGRAHVIDNKYWNQDQHEYRSNKVQVEKLLNTIEQVVEQNGGGCYTNEMLQEVERRIQEEEQRIVQESNGTLTSAGSREKAKVNVLCKMLKKAAGFTVGSLLGTEKSLDERLPRTFRDGGTRRAVLEARSIRGVLQIPAPRDCDRF</sequence>
<dbReference type="PROSITE" id="PS51720">
    <property type="entry name" value="G_AIG1"/>
    <property type="match status" value="1"/>
</dbReference>
<comment type="similarity">
    <text evidence="1">Belongs to the TRAFAC class TrmE-Era-EngA-EngB-Septin-like GTPase superfamily. AIG1/Toc34/Toc159-like paraseptin GTPase family. IAN subfamily.</text>
</comment>
<dbReference type="InterPro" id="IPR027417">
    <property type="entry name" value="P-loop_NTPase"/>
</dbReference>
<keyword evidence="2" id="KW-0547">Nucleotide-binding</keyword>
<proteinExistence type="inferred from homology"/>
<keyword evidence="3" id="KW-0342">GTP-binding</keyword>
<dbReference type="GeneTree" id="ENSGT01150000286992"/>
<keyword evidence="7" id="KW-1185">Reference proteome</keyword>
<evidence type="ECO:0000256" key="4">
    <source>
        <dbReference type="SAM" id="SignalP"/>
    </source>
</evidence>